<feature type="chain" id="PRO_5044790669" evidence="2">
    <location>
        <begin position="16"/>
        <end position="203"/>
    </location>
</feature>
<gene>
    <name evidence="3" type="ORF">niasHS_000502</name>
</gene>
<keyword evidence="2" id="KW-0732">Signal</keyword>
<organism evidence="3 4">
    <name type="scientific">Heterodera schachtii</name>
    <name type="common">Sugarbeet cyst nematode worm</name>
    <name type="synonym">Tylenchus schachtii</name>
    <dbReference type="NCBI Taxonomy" id="97005"/>
    <lineage>
        <taxon>Eukaryota</taxon>
        <taxon>Metazoa</taxon>
        <taxon>Ecdysozoa</taxon>
        <taxon>Nematoda</taxon>
        <taxon>Chromadorea</taxon>
        <taxon>Rhabditida</taxon>
        <taxon>Tylenchina</taxon>
        <taxon>Tylenchomorpha</taxon>
        <taxon>Tylenchoidea</taxon>
        <taxon>Heteroderidae</taxon>
        <taxon>Heteroderinae</taxon>
        <taxon>Heterodera</taxon>
    </lineage>
</organism>
<feature type="region of interest" description="Disordered" evidence="1">
    <location>
        <begin position="33"/>
        <end position="58"/>
    </location>
</feature>
<keyword evidence="4" id="KW-1185">Reference proteome</keyword>
<feature type="region of interest" description="Disordered" evidence="1">
    <location>
        <begin position="81"/>
        <end position="113"/>
    </location>
</feature>
<evidence type="ECO:0000256" key="2">
    <source>
        <dbReference type="SAM" id="SignalP"/>
    </source>
</evidence>
<sequence>MLILGIILFLYLIPDEPPFERLLEEWKERRDRHMQNTIHPPQPAPPAPGDEEGDEEFWAQPWPEGNERVVAPAVNRGDFLLLGGTHDLNPAQPAPPAPQDEEAGQGEEMDGDDWANPWPADWNPADFVLARQQRQQQWRNFRWRTSQHCPQKVVFNAPFDNKTTYYVRVTNPGTNMDTIGPHPTVPKLSCCPPSCIKVLYLYM</sequence>
<comment type="caution">
    <text evidence="3">The sequence shown here is derived from an EMBL/GenBank/DDBJ whole genome shotgun (WGS) entry which is preliminary data.</text>
</comment>
<name>A0ABD2K4H0_HETSC</name>
<dbReference type="EMBL" id="JBICCN010000053">
    <property type="protein sequence ID" value="KAL3097767.1"/>
    <property type="molecule type" value="Genomic_DNA"/>
</dbReference>
<feature type="compositionally biased region" description="Acidic residues" evidence="1">
    <location>
        <begin position="99"/>
        <end position="113"/>
    </location>
</feature>
<evidence type="ECO:0000256" key="1">
    <source>
        <dbReference type="SAM" id="MobiDB-lite"/>
    </source>
</evidence>
<evidence type="ECO:0000313" key="3">
    <source>
        <dbReference type="EMBL" id="KAL3097767.1"/>
    </source>
</evidence>
<proteinExistence type="predicted"/>
<accession>A0ABD2K4H0</accession>
<evidence type="ECO:0000313" key="4">
    <source>
        <dbReference type="Proteomes" id="UP001620645"/>
    </source>
</evidence>
<reference evidence="3 4" key="1">
    <citation type="submission" date="2024-10" db="EMBL/GenBank/DDBJ databases">
        <authorList>
            <person name="Kim D."/>
        </authorList>
    </citation>
    <scope>NUCLEOTIDE SEQUENCE [LARGE SCALE GENOMIC DNA]</scope>
    <source>
        <strain evidence="3">Taebaek</strain>
    </source>
</reference>
<protein>
    <submittedName>
        <fullName evidence="3">Uncharacterized protein</fullName>
    </submittedName>
</protein>
<dbReference type="Proteomes" id="UP001620645">
    <property type="component" value="Unassembled WGS sequence"/>
</dbReference>
<dbReference type="AlphaFoldDB" id="A0ABD2K4H0"/>
<feature type="signal peptide" evidence="2">
    <location>
        <begin position="1"/>
        <end position="15"/>
    </location>
</feature>